<reference evidence="1 2" key="1">
    <citation type="submission" date="2024-04" db="EMBL/GenBank/DDBJ databases">
        <title>genome sequences of Mucor flavus KT1a and Helicostylum pulchrum KT1b strains isolated from the surface of a dry-aged beef.</title>
        <authorList>
            <person name="Toyotome T."/>
            <person name="Hosono M."/>
            <person name="Torimaru M."/>
            <person name="Fukuda K."/>
            <person name="Mikami N."/>
        </authorList>
    </citation>
    <scope>NUCLEOTIDE SEQUENCE [LARGE SCALE GENOMIC DNA]</scope>
    <source>
        <strain evidence="1 2">KT1a</strain>
    </source>
</reference>
<evidence type="ECO:0000313" key="1">
    <source>
        <dbReference type="EMBL" id="GAA5817672.1"/>
    </source>
</evidence>
<dbReference type="EMBL" id="BAABUK010000046">
    <property type="protein sequence ID" value="GAA5817672.1"/>
    <property type="molecule type" value="Genomic_DNA"/>
</dbReference>
<gene>
    <name evidence="1" type="ORF">MFLAVUS_011223</name>
</gene>
<dbReference type="Proteomes" id="UP001473302">
    <property type="component" value="Unassembled WGS sequence"/>
</dbReference>
<sequence length="285" mass="33141">MSNQNTSNINSAVKSIEETLFVIKNEVLSMRSDITNLKAQFDQQFGPHISENDMSWIEEDSHQTASQCYLAISGVSRAIQRNRLTSKPDYRGRRTINSFSVDRITKKQVSLKPRYNNLLQILHKRAFGDNVPDLSDSKLNSLRFELKKTARFIKTNYIDEDHPQEDKKWSTIPAIDRQYYQLLFEEKAYNKGFNIYLCKDMWLAKNMLQEAFKTSNYARKRREEKSSQLDESIQYDNEDFLAMSSENEIGSPIQENVFTGSLPETEELSVESAPVVRLVRRRANN</sequence>
<comment type="caution">
    <text evidence="1">The sequence shown here is derived from an EMBL/GenBank/DDBJ whole genome shotgun (WGS) entry which is preliminary data.</text>
</comment>
<name>A0ABP9ZEX6_9FUNG</name>
<proteinExistence type="predicted"/>
<protein>
    <submittedName>
        <fullName evidence="1">Uncharacterized protein</fullName>
    </submittedName>
</protein>
<organism evidence="1 2">
    <name type="scientific">Mucor flavus</name>
    <dbReference type="NCBI Taxonomy" id="439312"/>
    <lineage>
        <taxon>Eukaryota</taxon>
        <taxon>Fungi</taxon>
        <taxon>Fungi incertae sedis</taxon>
        <taxon>Mucoromycota</taxon>
        <taxon>Mucoromycotina</taxon>
        <taxon>Mucoromycetes</taxon>
        <taxon>Mucorales</taxon>
        <taxon>Mucorineae</taxon>
        <taxon>Mucoraceae</taxon>
        <taxon>Mucor</taxon>
    </lineage>
</organism>
<evidence type="ECO:0000313" key="2">
    <source>
        <dbReference type="Proteomes" id="UP001473302"/>
    </source>
</evidence>
<accession>A0ABP9ZEX6</accession>
<keyword evidence="2" id="KW-1185">Reference proteome</keyword>